<dbReference type="AlphaFoldDB" id="A0A2P5FGX2"/>
<keyword evidence="1" id="KW-0472">Membrane</keyword>
<evidence type="ECO:0000313" key="3">
    <source>
        <dbReference type="Proteomes" id="UP000237000"/>
    </source>
</evidence>
<dbReference type="Proteomes" id="UP000237000">
    <property type="component" value="Unassembled WGS sequence"/>
</dbReference>
<dbReference type="EMBL" id="JXTC01000034">
    <property type="protein sequence ID" value="PON97028.1"/>
    <property type="molecule type" value="Genomic_DNA"/>
</dbReference>
<evidence type="ECO:0000256" key="1">
    <source>
        <dbReference type="SAM" id="Phobius"/>
    </source>
</evidence>
<proteinExistence type="predicted"/>
<feature type="transmembrane region" description="Helical" evidence="1">
    <location>
        <begin position="90"/>
        <end position="112"/>
    </location>
</feature>
<comment type="caution">
    <text evidence="2">The sequence shown here is derived from an EMBL/GenBank/DDBJ whole genome shotgun (WGS) entry which is preliminary data.</text>
</comment>
<evidence type="ECO:0008006" key="4">
    <source>
        <dbReference type="Google" id="ProtNLM"/>
    </source>
</evidence>
<dbReference type="OrthoDB" id="10495982at2759"/>
<feature type="transmembrane region" description="Helical" evidence="1">
    <location>
        <begin position="283"/>
        <end position="305"/>
    </location>
</feature>
<reference evidence="3" key="1">
    <citation type="submission" date="2016-06" db="EMBL/GenBank/DDBJ databases">
        <title>Parallel loss of symbiosis genes in relatives of nitrogen-fixing non-legume Parasponia.</title>
        <authorList>
            <person name="Van Velzen R."/>
            <person name="Holmer R."/>
            <person name="Bu F."/>
            <person name="Rutten L."/>
            <person name="Van Zeijl A."/>
            <person name="Liu W."/>
            <person name="Santuari L."/>
            <person name="Cao Q."/>
            <person name="Sharma T."/>
            <person name="Shen D."/>
            <person name="Roswanjaya Y."/>
            <person name="Wardhani T."/>
            <person name="Kalhor M.S."/>
            <person name="Jansen J."/>
            <person name="Van den Hoogen J."/>
            <person name="Gungor B."/>
            <person name="Hartog M."/>
            <person name="Hontelez J."/>
            <person name="Verver J."/>
            <person name="Yang W.-C."/>
            <person name="Schijlen E."/>
            <person name="Repin R."/>
            <person name="Schilthuizen M."/>
            <person name="Schranz E."/>
            <person name="Heidstra R."/>
            <person name="Miyata K."/>
            <person name="Fedorova E."/>
            <person name="Kohlen W."/>
            <person name="Bisseling T."/>
            <person name="Smit S."/>
            <person name="Geurts R."/>
        </authorList>
    </citation>
    <scope>NUCLEOTIDE SEQUENCE [LARGE SCALE GENOMIC DNA]</scope>
    <source>
        <strain evidence="3">cv. RG33-2</strain>
    </source>
</reference>
<name>A0A2P5FGX2_TREOI</name>
<gene>
    <name evidence="2" type="ORF">TorRG33x02_070780</name>
</gene>
<accession>A0A2P5FGX2</accession>
<evidence type="ECO:0000313" key="2">
    <source>
        <dbReference type="EMBL" id="PON97028.1"/>
    </source>
</evidence>
<dbReference type="InParanoid" id="A0A2P5FGX2"/>
<keyword evidence="1" id="KW-1133">Transmembrane helix</keyword>
<keyword evidence="1" id="KW-0812">Transmembrane</keyword>
<keyword evidence="3" id="KW-1185">Reference proteome</keyword>
<organism evidence="2 3">
    <name type="scientific">Trema orientale</name>
    <name type="common">Charcoal tree</name>
    <name type="synonym">Celtis orientalis</name>
    <dbReference type="NCBI Taxonomy" id="63057"/>
    <lineage>
        <taxon>Eukaryota</taxon>
        <taxon>Viridiplantae</taxon>
        <taxon>Streptophyta</taxon>
        <taxon>Embryophyta</taxon>
        <taxon>Tracheophyta</taxon>
        <taxon>Spermatophyta</taxon>
        <taxon>Magnoliopsida</taxon>
        <taxon>eudicotyledons</taxon>
        <taxon>Gunneridae</taxon>
        <taxon>Pentapetalae</taxon>
        <taxon>rosids</taxon>
        <taxon>fabids</taxon>
        <taxon>Rosales</taxon>
        <taxon>Cannabaceae</taxon>
        <taxon>Trema</taxon>
    </lineage>
</organism>
<sequence>MRAFTPSRHNNQPVSGYPLWSQYRNPSTPAATDNAGTVTGHPVSQLYGYPSNTRGSAAAAAAELTATANSAATNTYSETRRLSRFESNTMVIIALSIFFAIFFTMSVATYLIPPLPGIAAVTGSAGVHSVSDKRVVEDLDVGFWVQNNANKGMLYKNISLVAFHGDEKLSNFDVTGGAEPFEQGGRDHETVWLRLQNMAVPVERWVSRNDNNGSVVSGVISKVKFEFRARIRYRGNAWSKQEIPIKAECDGVKIKFTSSKTAREDFDISACEVYGQWDTHRRLMIFSAIFFPVLIFSSLVVYDCIIKHTRTRTQP</sequence>
<protein>
    <recommendedName>
        <fullName evidence="4">Late embryogenesis abundant protein</fullName>
    </recommendedName>
</protein>